<organism evidence="1 2">
    <name type="scientific">Clostridium aromativorans</name>
    <dbReference type="NCBI Taxonomy" id="2836848"/>
    <lineage>
        <taxon>Bacteria</taxon>
        <taxon>Bacillati</taxon>
        <taxon>Bacillota</taxon>
        <taxon>Clostridia</taxon>
        <taxon>Eubacteriales</taxon>
        <taxon>Clostridiaceae</taxon>
        <taxon>Clostridium</taxon>
    </lineage>
</organism>
<dbReference type="PIRSF" id="PIRSF033729">
    <property type="entry name" value="UCP033729"/>
    <property type="match status" value="1"/>
</dbReference>
<evidence type="ECO:0008006" key="3">
    <source>
        <dbReference type="Google" id="ProtNLM"/>
    </source>
</evidence>
<dbReference type="Gene3D" id="2.50.20.10">
    <property type="entry name" value="Lipoprotein localisation LolA/LolB/LppX"/>
    <property type="match status" value="1"/>
</dbReference>
<sequence length="202" mass="23809">MKKKLLMGIGISFVLLAIFLFHGRDIQNTEKIIYYLKDLDSYSCNVNIQIENEKQQINYGGRQYYDSRYGERFELGKDRVIVYRGNKIFVKNSDNSGKYSMEKNFNSLFKFCFIEEYISLLYTNEKIDNSFKKVNNEQYQVVHLDIPGNNKNISKAELYVNLKHNTPTYLKIFDSTGRKKVDVEYSDFKANVELSENIFDIN</sequence>
<dbReference type="RefSeq" id="WP_229980580.1">
    <property type="nucleotide sequence ID" value="NZ_JAJJPB010000001.1"/>
</dbReference>
<accession>A0ABS8N187</accession>
<protein>
    <recommendedName>
        <fullName evidence="3">Membrane associated protein</fullName>
    </recommendedName>
</protein>
<reference evidence="1" key="1">
    <citation type="submission" date="2021-11" db="EMBL/GenBank/DDBJ databases">
        <authorList>
            <person name="Qingchun L."/>
            <person name="Dong Z."/>
            <person name="Zongwei Q."/>
            <person name="Jia Z."/>
            <person name="Duotao L."/>
        </authorList>
    </citation>
    <scope>NUCLEOTIDE SEQUENCE</scope>
    <source>
        <strain evidence="1">WLY-B-L2</strain>
    </source>
</reference>
<comment type="caution">
    <text evidence="1">The sequence shown here is derived from an EMBL/GenBank/DDBJ whole genome shotgun (WGS) entry which is preliminary data.</text>
</comment>
<keyword evidence="2" id="KW-1185">Reference proteome</keyword>
<evidence type="ECO:0000313" key="1">
    <source>
        <dbReference type="EMBL" id="MCC9293559.1"/>
    </source>
</evidence>
<dbReference type="NCBIfam" id="NF041287">
    <property type="entry name" value="lipo_GerS_rel"/>
    <property type="match status" value="1"/>
</dbReference>
<evidence type="ECO:0000313" key="2">
    <source>
        <dbReference type="Proteomes" id="UP001165422"/>
    </source>
</evidence>
<gene>
    <name evidence="1" type="ORF">LN736_01550</name>
</gene>
<name>A0ABS8N187_9CLOT</name>
<dbReference type="InterPro" id="IPR014584">
    <property type="entry name" value="UCP033729"/>
</dbReference>
<proteinExistence type="predicted"/>
<dbReference type="Proteomes" id="UP001165422">
    <property type="component" value="Unassembled WGS sequence"/>
</dbReference>
<dbReference type="EMBL" id="JAJJPB010000001">
    <property type="protein sequence ID" value="MCC9293559.1"/>
    <property type="molecule type" value="Genomic_DNA"/>
</dbReference>